<dbReference type="EMBL" id="FPAS01000003">
    <property type="protein sequence ID" value="SFT75139.1"/>
    <property type="molecule type" value="Genomic_DNA"/>
</dbReference>
<accession>A0A1I7AJI9</accession>
<evidence type="ECO:0000313" key="2">
    <source>
        <dbReference type="Proteomes" id="UP000236454"/>
    </source>
</evidence>
<proteinExistence type="predicted"/>
<dbReference type="AlphaFoldDB" id="A0A1I7AJI9"/>
<gene>
    <name evidence="1" type="ORF">SAMN05216474_2156</name>
</gene>
<sequence length="60" mass="6493">MEKHKFTISISGSKKEATEKVNGLAVLAAYLSTDTIKALAKVVKEDPAKVEFAKHYLGVS</sequence>
<reference evidence="1 2" key="1">
    <citation type="submission" date="2016-10" db="EMBL/GenBank/DDBJ databases">
        <authorList>
            <person name="de Groot N.N."/>
        </authorList>
    </citation>
    <scope>NUCLEOTIDE SEQUENCE [LARGE SCALE GENOMIC DNA]</scope>
    <source>
        <strain evidence="1 2">CGMCC 1.7005</strain>
    </source>
</reference>
<organism evidence="1 2">
    <name type="scientific">Lishizhenia tianjinensis</name>
    <dbReference type="NCBI Taxonomy" id="477690"/>
    <lineage>
        <taxon>Bacteria</taxon>
        <taxon>Pseudomonadati</taxon>
        <taxon>Bacteroidota</taxon>
        <taxon>Flavobacteriia</taxon>
        <taxon>Flavobacteriales</taxon>
        <taxon>Crocinitomicaceae</taxon>
        <taxon>Lishizhenia</taxon>
    </lineage>
</organism>
<dbReference type="RefSeq" id="WP_090249286.1">
    <property type="nucleotide sequence ID" value="NZ_FPAS01000003.1"/>
</dbReference>
<protein>
    <submittedName>
        <fullName evidence="1">Uncharacterized protein</fullName>
    </submittedName>
</protein>
<keyword evidence="2" id="KW-1185">Reference proteome</keyword>
<dbReference type="Proteomes" id="UP000236454">
    <property type="component" value="Unassembled WGS sequence"/>
</dbReference>
<dbReference type="STRING" id="477690.SAMN05216474_2156"/>
<evidence type="ECO:0000313" key="1">
    <source>
        <dbReference type="EMBL" id="SFT75139.1"/>
    </source>
</evidence>
<name>A0A1I7AJI9_9FLAO</name>